<dbReference type="PROSITE" id="PS51257">
    <property type="entry name" value="PROKAR_LIPOPROTEIN"/>
    <property type="match status" value="1"/>
</dbReference>
<name>A0A918CHL6_AGRME</name>
<keyword evidence="2" id="KW-0732">Signal</keyword>
<reference evidence="4" key="2">
    <citation type="submission" date="2020-09" db="EMBL/GenBank/DDBJ databases">
        <authorList>
            <person name="Sun Q."/>
            <person name="Ohkuma M."/>
        </authorList>
    </citation>
    <scope>NUCLEOTIDE SEQUENCE</scope>
    <source>
        <strain evidence="4">JCM 3346</strain>
    </source>
</reference>
<feature type="domain" description="DUF6993" evidence="3">
    <location>
        <begin position="72"/>
        <end position="155"/>
    </location>
</feature>
<comment type="caution">
    <text evidence="4">The sequence shown here is derived from an EMBL/GenBank/DDBJ whole genome shotgun (WGS) entry which is preliminary data.</text>
</comment>
<evidence type="ECO:0000259" key="3">
    <source>
        <dbReference type="Pfam" id="PF22504"/>
    </source>
</evidence>
<keyword evidence="5" id="KW-1185">Reference proteome</keyword>
<dbReference type="Pfam" id="PF22504">
    <property type="entry name" value="DUF6993"/>
    <property type="match status" value="1"/>
</dbReference>
<feature type="signal peptide" evidence="2">
    <location>
        <begin position="1"/>
        <end position="23"/>
    </location>
</feature>
<evidence type="ECO:0000256" key="2">
    <source>
        <dbReference type="SAM" id="SignalP"/>
    </source>
</evidence>
<evidence type="ECO:0000313" key="4">
    <source>
        <dbReference type="EMBL" id="GGR24188.1"/>
    </source>
</evidence>
<proteinExistence type="predicted"/>
<dbReference type="AlphaFoldDB" id="A0A918CHL6"/>
<feature type="chain" id="PRO_5038557118" description="DUF6993 domain-containing protein" evidence="2">
    <location>
        <begin position="24"/>
        <end position="161"/>
    </location>
</feature>
<dbReference type="RefSeq" id="WP_189084837.1">
    <property type="nucleotide sequence ID" value="NZ_BMRJ01000001.1"/>
</dbReference>
<organism evidence="4 5">
    <name type="scientific">Agromyces mediolanus</name>
    <name type="common">Corynebacterium mediolanum</name>
    <dbReference type="NCBI Taxonomy" id="41986"/>
    <lineage>
        <taxon>Bacteria</taxon>
        <taxon>Bacillati</taxon>
        <taxon>Actinomycetota</taxon>
        <taxon>Actinomycetes</taxon>
        <taxon>Micrococcales</taxon>
        <taxon>Microbacteriaceae</taxon>
        <taxon>Agromyces</taxon>
    </lineage>
</organism>
<protein>
    <recommendedName>
        <fullName evidence="3">DUF6993 domain-containing protein</fullName>
    </recommendedName>
</protein>
<sequence length="161" mass="16178">MRRRASQVTGAAALTFATAVLLAGCFGGAPSPSDSARPSPDASTPPTAVEPLVLQPDASADENLPFFDQVNTGVVAANAAAGGRDFIDALVAAGFDKAAMSVTADQTTLGEPADSIQFAVAFQGACLVGQYGPKSGGYHGAVRPVLGDGGCLIGQTRPIDW</sequence>
<dbReference type="Proteomes" id="UP000610303">
    <property type="component" value="Unassembled WGS sequence"/>
</dbReference>
<reference evidence="4" key="1">
    <citation type="journal article" date="2014" name="Int. J. Syst. Evol. Microbiol.">
        <title>Complete genome sequence of Corynebacterium casei LMG S-19264T (=DSM 44701T), isolated from a smear-ripened cheese.</title>
        <authorList>
            <consortium name="US DOE Joint Genome Institute (JGI-PGF)"/>
            <person name="Walter F."/>
            <person name="Albersmeier A."/>
            <person name="Kalinowski J."/>
            <person name="Ruckert C."/>
        </authorList>
    </citation>
    <scope>NUCLEOTIDE SEQUENCE</scope>
    <source>
        <strain evidence="4">JCM 3346</strain>
    </source>
</reference>
<dbReference type="EMBL" id="BMRJ01000001">
    <property type="protein sequence ID" value="GGR24188.1"/>
    <property type="molecule type" value="Genomic_DNA"/>
</dbReference>
<evidence type="ECO:0000313" key="5">
    <source>
        <dbReference type="Proteomes" id="UP000610303"/>
    </source>
</evidence>
<feature type="compositionally biased region" description="Low complexity" evidence="1">
    <location>
        <begin position="30"/>
        <end position="47"/>
    </location>
</feature>
<dbReference type="InterPro" id="IPR054262">
    <property type="entry name" value="DUF6993"/>
</dbReference>
<accession>A0A918CHL6</accession>
<gene>
    <name evidence="4" type="ORF">GCM10010196_17500</name>
</gene>
<evidence type="ECO:0000256" key="1">
    <source>
        <dbReference type="SAM" id="MobiDB-lite"/>
    </source>
</evidence>
<feature type="region of interest" description="Disordered" evidence="1">
    <location>
        <begin position="30"/>
        <end position="49"/>
    </location>
</feature>